<feature type="transmembrane region" description="Helical" evidence="1">
    <location>
        <begin position="12"/>
        <end position="34"/>
    </location>
</feature>
<dbReference type="Proteomes" id="UP000085678">
    <property type="component" value="Unplaced"/>
</dbReference>
<dbReference type="RefSeq" id="XP_013406687.1">
    <property type="nucleotide sequence ID" value="XM_013551233.1"/>
</dbReference>
<protein>
    <submittedName>
        <fullName evidence="3 4">Uncharacterized protein LOC106171094</fullName>
    </submittedName>
</protein>
<organism evidence="2 5">
    <name type="scientific">Lingula anatina</name>
    <name type="common">Brachiopod</name>
    <name type="synonym">Lingula unguis</name>
    <dbReference type="NCBI Taxonomy" id="7574"/>
    <lineage>
        <taxon>Eukaryota</taxon>
        <taxon>Metazoa</taxon>
        <taxon>Spiralia</taxon>
        <taxon>Lophotrochozoa</taxon>
        <taxon>Brachiopoda</taxon>
        <taxon>Linguliformea</taxon>
        <taxon>Lingulata</taxon>
        <taxon>Lingulida</taxon>
        <taxon>Linguloidea</taxon>
        <taxon>Lingulidae</taxon>
        <taxon>Lingula</taxon>
    </lineage>
</organism>
<dbReference type="AlphaFoldDB" id="A0A1S3J8F8"/>
<reference evidence="3 4" key="1">
    <citation type="submission" date="2025-04" db="UniProtKB">
        <authorList>
            <consortium name="RefSeq"/>
        </authorList>
    </citation>
    <scope>IDENTIFICATION</scope>
    <source>
        <tissue evidence="3 4">Gonads</tissue>
    </source>
</reference>
<dbReference type="KEGG" id="lak:106171094"/>
<dbReference type="OrthoDB" id="5954868at2759"/>
<dbReference type="PANTHER" id="PTHR31389">
    <property type="entry name" value="LD39211P"/>
    <property type="match status" value="1"/>
</dbReference>
<name>A0A1S3J8F8_LINAN</name>
<evidence type="ECO:0000256" key="1">
    <source>
        <dbReference type="SAM" id="Phobius"/>
    </source>
</evidence>
<dbReference type="InterPro" id="IPR029044">
    <property type="entry name" value="Nucleotide-diphossugar_trans"/>
</dbReference>
<keyword evidence="1" id="KW-0812">Transmembrane</keyword>
<dbReference type="STRING" id="7574.A0A1S3J8F8"/>
<dbReference type="InterPro" id="IPR012444">
    <property type="entry name" value="DUF1647"/>
</dbReference>
<accession>A0A1S3J8F8</accession>
<evidence type="ECO:0000313" key="4">
    <source>
        <dbReference type="RefSeq" id="XP_013406686.1"/>
    </source>
</evidence>
<sequence>MLQQRRVGVLPKIAICSLITGLMFVGMIGINNFISSPATKDLIKRKNFTLITGANTGYFKRGLRNFIGSIHFWEPYRKIVVYDLGLTPDEVTEVKTWCRVTYERFDFSEYPKHVSDLHQFAWKPLVVQKALEKFGKILWIDAGTEFRGPLNEIEKLLEQDGHFFVQRQDFDMTRLIADGMYKALHVKKEAFWGNPSYAGGLTGWTKDGLAHRHILTLWVKCALNKDCNSPRGASKNNHRFDQAALSVLIHSAKGVCVRAHSEFVTHIRSEVPANENQPTTRVLFTARQRSVTYVKRIKKCGGAIDNH</sequence>
<dbReference type="RefSeq" id="XP_013406685.1">
    <property type="nucleotide sequence ID" value="XM_013551231.1"/>
</dbReference>
<dbReference type="SUPFAM" id="SSF53448">
    <property type="entry name" value="Nucleotide-diphospho-sugar transferases"/>
    <property type="match status" value="1"/>
</dbReference>
<dbReference type="PANTHER" id="PTHR31389:SF4">
    <property type="entry name" value="LD39211P"/>
    <property type="match status" value="1"/>
</dbReference>
<dbReference type="RefSeq" id="XP_013406686.1">
    <property type="nucleotide sequence ID" value="XM_013551232.1"/>
</dbReference>
<keyword evidence="1" id="KW-0472">Membrane</keyword>
<evidence type="ECO:0000313" key="3">
    <source>
        <dbReference type="RefSeq" id="XP_013406685.1"/>
    </source>
</evidence>
<proteinExistence type="predicted"/>
<dbReference type="GeneID" id="106171094"/>
<dbReference type="Pfam" id="PF07801">
    <property type="entry name" value="DUF1647"/>
    <property type="match status" value="1"/>
</dbReference>
<evidence type="ECO:0000313" key="2">
    <source>
        <dbReference type="Proteomes" id="UP000085678"/>
    </source>
</evidence>
<keyword evidence="1" id="KW-1133">Transmembrane helix</keyword>
<gene>
    <name evidence="3 4 5" type="primary">LOC106171094</name>
</gene>
<keyword evidence="2" id="KW-1185">Reference proteome</keyword>
<evidence type="ECO:0000313" key="5">
    <source>
        <dbReference type="RefSeq" id="XP_013406687.1"/>
    </source>
</evidence>